<evidence type="ECO:0000313" key="1">
    <source>
        <dbReference type="EMBL" id="AFK36751.1"/>
    </source>
</evidence>
<sequence>MIWFPFNFVKKLCPSNLGKSQVLGFHLYLRYSLSTRPYFKQSYSKRI</sequence>
<name>I3S909_MEDTR</name>
<dbReference type="AlphaFoldDB" id="I3S909"/>
<organism evidence="1">
    <name type="scientific">Medicago truncatula</name>
    <name type="common">Barrel medic</name>
    <name type="synonym">Medicago tribuloides</name>
    <dbReference type="NCBI Taxonomy" id="3880"/>
    <lineage>
        <taxon>Eukaryota</taxon>
        <taxon>Viridiplantae</taxon>
        <taxon>Streptophyta</taxon>
        <taxon>Embryophyta</taxon>
        <taxon>Tracheophyta</taxon>
        <taxon>Spermatophyta</taxon>
        <taxon>Magnoliopsida</taxon>
        <taxon>eudicotyledons</taxon>
        <taxon>Gunneridae</taxon>
        <taxon>Pentapetalae</taxon>
        <taxon>rosids</taxon>
        <taxon>fabids</taxon>
        <taxon>Fabales</taxon>
        <taxon>Fabaceae</taxon>
        <taxon>Papilionoideae</taxon>
        <taxon>50 kb inversion clade</taxon>
        <taxon>NPAAA clade</taxon>
        <taxon>Hologalegina</taxon>
        <taxon>IRL clade</taxon>
        <taxon>Trifolieae</taxon>
        <taxon>Medicago</taxon>
    </lineage>
</organism>
<accession>I3S909</accession>
<proteinExistence type="evidence at transcript level"/>
<reference evidence="1" key="1">
    <citation type="submission" date="2012-05" db="EMBL/GenBank/DDBJ databases">
        <authorList>
            <person name="Krishnakumar V."/>
            <person name="Cheung F."/>
            <person name="Xiao Y."/>
            <person name="Chan A."/>
            <person name="Moskal W.A."/>
            <person name="Town C.D."/>
        </authorList>
    </citation>
    <scope>NUCLEOTIDE SEQUENCE</scope>
</reference>
<protein>
    <submittedName>
        <fullName evidence="1">Uncharacterized protein</fullName>
    </submittedName>
</protein>
<dbReference type="EMBL" id="BT136956">
    <property type="protein sequence ID" value="AFK36751.1"/>
    <property type="molecule type" value="mRNA"/>
</dbReference>